<evidence type="ECO:0000256" key="3">
    <source>
        <dbReference type="ARBA" id="ARBA00022692"/>
    </source>
</evidence>
<evidence type="ECO:0000313" key="11">
    <source>
        <dbReference type="EMBL" id="CAD9584904.1"/>
    </source>
</evidence>
<dbReference type="GO" id="GO:0008320">
    <property type="term" value="F:protein transmembrane transporter activity"/>
    <property type="evidence" value="ECO:0007669"/>
    <property type="project" value="UniProtKB-UniRule"/>
</dbReference>
<dbReference type="GO" id="GO:0045039">
    <property type="term" value="P:protein insertion into mitochondrial inner membrane"/>
    <property type="evidence" value="ECO:0007669"/>
    <property type="project" value="UniProtKB-UniRule"/>
</dbReference>
<dbReference type="Proteomes" id="UP001224775">
    <property type="component" value="Unassembled WGS sequence"/>
</dbReference>
<keyword evidence="10" id="KW-0732">Signal</keyword>
<dbReference type="InterPro" id="IPR039175">
    <property type="entry name" value="TIM22"/>
</dbReference>
<dbReference type="GO" id="GO:0042721">
    <property type="term" value="C:TIM22 mitochondrial import inner membrane insertion complex"/>
    <property type="evidence" value="ECO:0007669"/>
    <property type="project" value="UniProtKB-UniRule"/>
</dbReference>
<evidence type="ECO:0000313" key="12">
    <source>
        <dbReference type="EMBL" id="KAK1738081.1"/>
    </source>
</evidence>
<protein>
    <recommendedName>
        <fullName evidence="8">Mitochondrial import inner membrane translocase subunit TIM22</fullName>
    </recommendedName>
</protein>
<sequence length="286" mass="31281">MMIKNIQRQQSSKRHITAQSMMMAVLIIMAHHMITTSATSCHIISARPAFYPHTITNANRSSTKQSASSTKFSRRQYGTNKSADDVIQTVGLRKKTKSKMIDLDDNFDYSDYNQQQSEVQLQEPSLDELRGQLGPLGLLVSNTIELTIVTLGSFISGGLLGYFGGGVMNVPSTLFGKSMGSFGQRLAALNAKAFVTCKTWGTLSAAFSGFNNFVRLCRGDVDDNWNTVIGSALTGAFLSRNSGPQAMLQGAATYAGFTYFLDKMTRSPETSQRQSELMYTDVPIDG</sequence>
<dbReference type="PANTHER" id="PTHR14110">
    <property type="entry name" value="MITOCHONDRIAL IMPORT INNER MEMBRANE TRANSLOCASE SUBUNIT TIM22"/>
    <property type="match status" value="1"/>
</dbReference>
<evidence type="ECO:0000256" key="10">
    <source>
        <dbReference type="SAM" id="SignalP"/>
    </source>
</evidence>
<dbReference type="GO" id="GO:0030943">
    <property type="term" value="F:mitochondrion targeting sequence binding"/>
    <property type="evidence" value="ECO:0007669"/>
    <property type="project" value="TreeGrafter"/>
</dbReference>
<gene>
    <name evidence="12" type="ORF">QTG54_011375</name>
    <name evidence="11" type="ORF">SMAR0320_LOCUS4762</name>
</gene>
<proteinExistence type="inferred from homology"/>
<evidence type="ECO:0000256" key="5">
    <source>
        <dbReference type="ARBA" id="ARBA00022989"/>
    </source>
</evidence>
<evidence type="ECO:0000313" key="13">
    <source>
        <dbReference type="Proteomes" id="UP001224775"/>
    </source>
</evidence>
<evidence type="ECO:0000256" key="4">
    <source>
        <dbReference type="ARBA" id="ARBA00022792"/>
    </source>
</evidence>
<feature type="chain" id="PRO_5042409328" description="Mitochondrial import inner membrane translocase subunit TIM22" evidence="10">
    <location>
        <begin position="39"/>
        <end position="286"/>
    </location>
</feature>
<evidence type="ECO:0000256" key="6">
    <source>
        <dbReference type="ARBA" id="ARBA00023128"/>
    </source>
</evidence>
<evidence type="ECO:0000256" key="7">
    <source>
        <dbReference type="ARBA" id="ARBA00023136"/>
    </source>
</evidence>
<comment type="subcellular location">
    <subcellularLocation>
        <location evidence="1 8">Mitochondrion inner membrane</location>
        <topology evidence="1 8">Multi-pass membrane protein</topology>
    </subcellularLocation>
</comment>
<keyword evidence="4 8" id="KW-0999">Mitochondrion inner membrane</keyword>
<keyword evidence="13" id="KW-1185">Reference proteome</keyword>
<dbReference type="EMBL" id="JATAAI010000022">
    <property type="protein sequence ID" value="KAK1738081.1"/>
    <property type="molecule type" value="Genomic_DNA"/>
</dbReference>
<feature type="signal peptide" evidence="10">
    <location>
        <begin position="1"/>
        <end position="38"/>
    </location>
</feature>
<evidence type="ECO:0000256" key="2">
    <source>
        <dbReference type="ARBA" id="ARBA00008444"/>
    </source>
</evidence>
<organism evidence="11">
    <name type="scientific">Skeletonema marinoi</name>
    <dbReference type="NCBI Taxonomy" id="267567"/>
    <lineage>
        <taxon>Eukaryota</taxon>
        <taxon>Sar</taxon>
        <taxon>Stramenopiles</taxon>
        <taxon>Ochrophyta</taxon>
        <taxon>Bacillariophyta</taxon>
        <taxon>Coscinodiscophyceae</taxon>
        <taxon>Thalassiosirophycidae</taxon>
        <taxon>Thalassiosirales</taxon>
        <taxon>Skeletonemataceae</taxon>
        <taxon>Skeletonema</taxon>
        <taxon>Skeletonema marinoi-dohrnii complex</taxon>
    </lineage>
</organism>
<keyword evidence="3" id="KW-0812">Transmembrane</keyword>
<comment type="similarity">
    <text evidence="2 8">Belongs to the Tim17/Tim22/Tim23 family.</text>
</comment>
<dbReference type="Pfam" id="PF02466">
    <property type="entry name" value="Tim17"/>
    <property type="match status" value="1"/>
</dbReference>
<dbReference type="EMBL" id="HBGZ01006767">
    <property type="protein sequence ID" value="CAD9584904.1"/>
    <property type="molecule type" value="Transcribed_RNA"/>
</dbReference>
<evidence type="ECO:0000256" key="1">
    <source>
        <dbReference type="ARBA" id="ARBA00004448"/>
    </source>
</evidence>
<keyword evidence="6 8" id="KW-0496">Mitochondrion</keyword>
<dbReference type="PANTHER" id="PTHR14110:SF0">
    <property type="entry name" value="MITOCHONDRIAL IMPORT INNER MEMBRANE TRANSLOCASE SUBUNIT TIM22"/>
    <property type="match status" value="1"/>
</dbReference>
<accession>A0A7S2P977</accession>
<keyword evidence="7" id="KW-0472">Membrane</keyword>
<comment type="subunit">
    <text evidence="8">Component of the TIM22 complex.</text>
</comment>
<name>A0A7S2P977_9STRA</name>
<keyword evidence="8" id="KW-0653">Protein transport</keyword>
<dbReference type="AlphaFoldDB" id="A0A7S2P977"/>
<keyword evidence="8" id="KW-0813">Transport</keyword>
<comment type="function">
    <text evidence="8">Essential core component of the TIM22 complex, a complex that mediates the import and insertion of multi-pass transmembrane proteins into the mitochondrial inner membrane. In the TIM22 complex, it constitutes the voltage-activated and signal-gated channel. Forms a twin-pore translocase that uses the membrane potential as external driving force in 2 voltage-dependent steps.</text>
</comment>
<reference evidence="12" key="2">
    <citation type="submission" date="2023-06" db="EMBL/GenBank/DDBJ databases">
        <title>Survivors Of The Sea: Transcriptome response of Skeletonema marinoi to long-term dormancy.</title>
        <authorList>
            <person name="Pinder M.I.M."/>
            <person name="Kourtchenko O."/>
            <person name="Robertson E.K."/>
            <person name="Larsson T."/>
            <person name="Maumus F."/>
            <person name="Osuna-Cruz C.M."/>
            <person name="Vancaester E."/>
            <person name="Stenow R."/>
            <person name="Vandepoele K."/>
            <person name="Ploug H."/>
            <person name="Bruchert V."/>
            <person name="Godhe A."/>
            <person name="Topel M."/>
        </authorList>
    </citation>
    <scope>NUCLEOTIDE SEQUENCE</scope>
    <source>
        <strain evidence="12">R05AC</strain>
    </source>
</reference>
<keyword evidence="8" id="KW-0811">Translocation</keyword>
<evidence type="ECO:0000256" key="8">
    <source>
        <dbReference type="RuleBase" id="RU367038"/>
    </source>
</evidence>
<reference evidence="11" key="1">
    <citation type="submission" date="2021-01" db="EMBL/GenBank/DDBJ databases">
        <authorList>
            <person name="Corre E."/>
            <person name="Pelletier E."/>
            <person name="Niang G."/>
            <person name="Scheremetjew M."/>
            <person name="Finn R."/>
            <person name="Kale V."/>
            <person name="Holt S."/>
            <person name="Cochrane G."/>
            <person name="Meng A."/>
            <person name="Brown T."/>
            <person name="Cohen L."/>
        </authorList>
    </citation>
    <scope>NUCLEOTIDE SEQUENCE</scope>
    <source>
        <strain evidence="11">SM1012Den-03</strain>
    </source>
</reference>
<evidence type="ECO:0000256" key="9">
    <source>
        <dbReference type="SAM" id="MobiDB-lite"/>
    </source>
</evidence>
<keyword evidence="5" id="KW-1133">Transmembrane helix</keyword>
<feature type="region of interest" description="Disordered" evidence="9">
    <location>
        <begin position="57"/>
        <end position="76"/>
    </location>
</feature>